<dbReference type="KEGG" id="sur:STAUR_1757"/>
<dbReference type="PANTHER" id="PTHR24198">
    <property type="entry name" value="ANKYRIN REPEAT AND PROTEIN KINASE DOMAIN-CONTAINING PROTEIN"/>
    <property type="match status" value="1"/>
</dbReference>
<evidence type="ECO:0000256" key="4">
    <source>
        <dbReference type="SAM" id="SignalP"/>
    </source>
</evidence>
<keyword evidence="2 3" id="KW-0040">ANK repeat</keyword>
<dbReference type="Gene3D" id="1.25.40.20">
    <property type="entry name" value="Ankyrin repeat-containing domain"/>
    <property type="match status" value="2"/>
</dbReference>
<dbReference type="PROSITE" id="PS51257">
    <property type="entry name" value="PROKAR_LIPOPROTEIN"/>
    <property type="match status" value="1"/>
</dbReference>
<dbReference type="SMART" id="SM00248">
    <property type="entry name" value="ANK"/>
    <property type="match status" value="2"/>
</dbReference>
<organism evidence="5 6">
    <name type="scientific">Stigmatella aurantiaca (strain DW4/3-1)</name>
    <dbReference type="NCBI Taxonomy" id="378806"/>
    <lineage>
        <taxon>Bacteria</taxon>
        <taxon>Pseudomonadati</taxon>
        <taxon>Myxococcota</taxon>
        <taxon>Myxococcia</taxon>
        <taxon>Myxococcales</taxon>
        <taxon>Cystobacterineae</taxon>
        <taxon>Archangiaceae</taxon>
        <taxon>Stigmatella</taxon>
    </lineage>
</organism>
<evidence type="ECO:0000256" key="2">
    <source>
        <dbReference type="ARBA" id="ARBA00023043"/>
    </source>
</evidence>
<sequence>MSRYPLVARLLLATAALFLQGCCCCGGSGASAHSAGDTGDMLVSSARRGDAQRVRELLDAGVSPRSSTWSAGGSRLGSTTSAAEAAVDSEVWEAVEPFLVDAEAGKQALHRALQQSNLDLIQRLVQNGVKPEPSWAFDAYTRALQLSDRTRSEALVKRFVDMGLDPNATWIIPNPKEERPLVNFIVGQAAYRRKGGGSTAEGYSVSPWAAEVLLLHAKPRLDVQDNHGKTALMEAAQWGDGLLVNLLLEQGADPTLLDQNGLSAASYAYKRGHEALGAMLKDLPPPSSPKAKP</sequence>
<reference evidence="5 6" key="1">
    <citation type="journal article" date="2011" name="Mol. Biol. Evol.">
        <title>Comparative genomic analysis of fruiting body formation in Myxococcales.</title>
        <authorList>
            <person name="Huntley S."/>
            <person name="Hamann N."/>
            <person name="Wegener-Feldbrugge S."/>
            <person name="Treuner-Lange A."/>
            <person name="Kube M."/>
            <person name="Reinhardt R."/>
            <person name="Klages S."/>
            <person name="Muller R."/>
            <person name="Ronning C.M."/>
            <person name="Nierman W.C."/>
            <person name="Sogaard-Andersen L."/>
        </authorList>
    </citation>
    <scope>NUCLEOTIDE SEQUENCE [LARGE SCALE GENOMIC DNA]</scope>
    <source>
        <strain evidence="5 6">DW4/3-1</strain>
    </source>
</reference>
<feature type="repeat" description="ANK" evidence="3">
    <location>
        <begin position="104"/>
        <end position="129"/>
    </location>
</feature>
<dbReference type="RefSeq" id="WP_013374862.1">
    <property type="nucleotide sequence ID" value="NC_014623.1"/>
</dbReference>
<dbReference type="EMBL" id="CP002271">
    <property type="protein sequence ID" value="ADO69561.1"/>
    <property type="molecule type" value="Genomic_DNA"/>
</dbReference>
<dbReference type="Pfam" id="PF12796">
    <property type="entry name" value="Ank_2"/>
    <property type="match status" value="1"/>
</dbReference>
<keyword evidence="6" id="KW-1185">Reference proteome</keyword>
<accession>E3FS26</accession>
<dbReference type="HOGENOM" id="CLU_949680_0_0_7"/>
<evidence type="ECO:0000313" key="5">
    <source>
        <dbReference type="EMBL" id="ADO69561.1"/>
    </source>
</evidence>
<evidence type="ECO:0000313" key="6">
    <source>
        <dbReference type="Proteomes" id="UP000001351"/>
    </source>
</evidence>
<dbReference type="STRING" id="378806.STAUR_1757"/>
<dbReference type="eggNOG" id="COG0666">
    <property type="taxonomic scope" value="Bacteria"/>
</dbReference>
<gene>
    <name evidence="5" type="ordered locus">STAUR_1757</name>
</gene>
<evidence type="ECO:0000256" key="3">
    <source>
        <dbReference type="PROSITE-ProRule" id="PRU00023"/>
    </source>
</evidence>
<dbReference type="OrthoDB" id="9772065at2"/>
<feature type="repeat" description="ANK" evidence="3">
    <location>
        <begin position="227"/>
        <end position="259"/>
    </location>
</feature>
<protein>
    <submittedName>
        <fullName evidence="5">Ankyrin repeat protein</fullName>
    </submittedName>
</protein>
<dbReference type="PROSITE" id="PS50088">
    <property type="entry name" value="ANK_REPEAT"/>
    <property type="match status" value="2"/>
</dbReference>
<feature type="chain" id="PRO_5003169032" evidence="4">
    <location>
        <begin position="22"/>
        <end position="293"/>
    </location>
</feature>
<keyword evidence="4" id="KW-0732">Signal</keyword>
<dbReference type="Proteomes" id="UP000001351">
    <property type="component" value="Chromosome"/>
</dbReference>
<dbReference type="AlphaFoldDB" id="E3FS26"/>
<evidence type="ECO:0000256" key="1">
    <source>
        <dbReference type="ARBA" id="ARBA00022737"/>
    </source>
</evidence>
<feature type="signal peptide" evidence="4">
    <location>
        <begin position="1"/>
        <end position="21"/>
    </location>
</feature>
<dbReference type="PROSITE" id="PS50297">
    <property type="entry name" value="ANK_REP_REGION"/>
    <property type="match status" value="2"/>
</dbReference>
<dbReference type="InterPro" id="IPR002110">
    <property type="entry name" value="Ankyrin_rpt"/>
</dbReference>
<keyword evidence="1" id="KW-0677">Repeat</keyword>
<dbReference type="InterPro" id="IPR036770">
    <property type="entry name" value="Ankyrin_rpt-contain_sf"/>
</dbReference>
<dbReference type="SUPFAM" id="SSF48403">
    <property type="entry name" value="Ankyrin repeat"/>
    <property type="match status" value="1"/>
</dbReference>
<name>E3FS26_STIAD</name>
<dbReference type="PANTHER" id="PTHR24198:SF165">
    <property type="entry name" value="ANKYRIN REPEAT-CONTAINING PROTEIN-RELATED"/>
    <property type="match status" value="1"/>
</dbReference>
<proteinExistence type="predicted"/>